<keyword evidence="3" id="KW-1185">Reference proteome</keyword>
<dbReference type="EMBL" id="OU015568">
    <property type="protein sequence ID" value="CAG5091731.1"/>
    <property type="molecule type" value="Genomic_DNA"/>
</dbReference>
<evidence type="ECO:0000256" key="1">
    <source>
        <dbReference type="SAM" id="MobiDB-lite"/>
    </source>
</evidence>
<evidence type="ECO:0000313" key="2">
    <source>
        <dbReference type="EMBL" id="CAG5091731.1"/>
    </source>
</evidence>
<organism evidence="2 3">
    <name type="scientific">Oikopleura dioica</name>
    <name type="common">Tunicate</name>
    <dbReference type="NCBI Taxonomy" id="34765"/>
    <lineage>
        <taxon>Eukaryota</taxon>
        <taxon>Metazoa</taxon>
        <taxon>Chordata</taxon>
        <taxon>Tunicata</taxon>
        <taxon>Appendicularia</taxon>
        <taxon>Copelata</taxon>
        <taxon>Oikopleuridae</taxon>
        <taxon>Oikopleura</taxon>
    </lineage>
</organism>
<accession>A0ABN7S8E2</accession>
<feature type="region of interest" description="Disordered" evidence="1">
    <location>
        <begin position="1"/>
        <end position="56"/>
    </location>
</feature>
<proteinExistence type="predicted"/>
<evidence type="ECO:0000313" key="3">
    <source>
        <dbReference type="Proteomes" id="UP001158576"/>
    </source>
</evidence>
<sequence>MDTVESAPTGENEVRDPEGSATPNVVQETPVENHADLGAPQNDETQDGSDNTTQDKPLYNDELGLCECPEGQVVIDGSCDSPCPEGSEMEAGSCVSKCPEEQIYKDEECYCADGSLASLTKPCCELGQHWSAEKSLCVCDGGDSCNQVCPDSLPNQFLDVFGKLHCCASDQVFNVREQKCMCMGSFGSKKFADPVDGKCSCPGMKQVITDGAFTCEPSICSPSQIFSPITALCECPADKYPFENDMSGEIECCPAGQKWSNILLMCICIEGNMLPNANGVCEEVEECPPGWYFSGKTHEYGQILTECLPACPDPAMVWFVDSETAANVTSVSCKCKGEFKYTLSTDVPMTNYVTDGWCEPEECPVGMIRSEDVSNFNECVCPYHWQTITDNGGCSCDHPHYSMFFNTCTCKEKVFAYQVFGADGTCQCPIGMAYDPETFGCREDCYFFGEDPSTGEDKCMTKEEFEAAYTANPTPNPLTQIDDTCPGFEVGWKGIKSSRVTLRSSNDNVNSYQILTNVRDNQNNVDVTKDDYIGFLVWSKRHCGYAFIEEIIQGGVTISMWDQSDIYKLQQAYLSQDKSQTQTVLQFKVQHNRDAQGNIIGGNLMVDGKKDQFYLNINVDSSIEFAYGEEYCLTSFNVGVMKSAMNFGENYTYCVPNGGSYWWSKPSNPSLTRDSNQSD</sequence>
<reference evidence="2 3" key="1">
    <citation type="submission" date="2021-04" db="EMBL/GenBank/DDBJ databases">
        <authorList>
            <person name="Bliznina A."/>
        </authorList>
    </citation>
    <scope>NUCLEOTIDE SEQUENCE [LARGE SCALE GENOMIC DNA]</scope>
</reference>
<gene>
    <name evidence="2" type="ORF">OKIOD_LOCUS4775</name>
</gene>
<protein>
    <submittedName>
        <fullName evidence="2">Oidioi.mRNA.OKI2018_I69.PAR.g13217.t1.cds</fullName>
    </submittedName>
</protein>
<name>A0ABN7S8E2_OIKDI</name>
<dbReference type="Proteomes" id="UP001158576">
    <property type="component" value="Chromosome PAR"/>
</dbReference>